<evidence type="ECO:0000313" key="2">
    <source>
        <dbReference type="Proteomes" id="UP001345963"/>
    </source>
</evidence>
<protein>
    <recommendedName>
        <fullName evidence="3">Maturase K</fullName>
    </recommendedName>
</protein>
<reference evidence="1 2" key="1">
    <citation type="submission" date="2021-07" db="EMBL/GenBank/DDBJ databases">
        <authorList>
            <person name="Palmer J.M."/>
        </authorList>
    </citation>
    <scope>NUCLEOTIDE SEQUENCE [LARGE SCALE GENOMIC DNA]</scope>
    <source>
        <strain evidence="1 2">AT_MEX2019</strain>
        <tissue evidence="1">Muscle</tissue>
    </source>
</reference>
<evidence type="ECO:0000313" key="1">
    <source>
        <dbReference type="EMBL" id="MED6239605.1"/>
    </source>
</evidence>
<proteinExistence type="predicted"/>
<name>A0ABU7AQ69_9TELE</name>
<comment type="caution">
    <text evidence="1">The sequence shown here is derived from an EMBL/GenBank/DDBJ whole genome shotgun (WGS) entry which is preliminary data.</text>
</comment>
<accession>A0ABU7AQ69</accession>
<evidence type="ECO:0008006" key="3">
    <source>
        <dbReference type="Google" id="ProtNLM"/>
    </source>
</evidence>
<dbReference type="EMBL" id="JAHUTI010021690">
    <property type="protein sequence ID" value="MED6239605.1"/>
    <property type="molecule type" value="Genomic_DNA"/>
</dbReference>
<keyword evidence="2" id="KW-1185">Reference proteome</keyword>
<sequence>MNNCILQWFANVFIPLEHFTFYHVTSKNNHDFLQSLLSEDFVEKSLPQVCQFFFAKELKFSLIGWRVSSICPSALASFPVSVKKSILTACCCHQHLLQC</sequence>
<organism evidence="1 2">
    <name type="scientific">Ataeniobius toweri</name>
    <dbReference type="NCBI Taxonomy" id="208326"/>
    <lineage>
        <taxon>Eukaryota</taxon>
        <taxon>Metazoa</taxon>
        <taxon>Chordata</taxon>
        <taxon>Craniata</taxon>
        <taxon>Vertebrata</taxon>
        <taxon>Euteleostomi</taxon>
        <taxon>Actinopterygii</taxon>
        <taxon>Neopterygii</taxon>
        <taxon>Teleostei</taxon>
        <taxon>Neoteleostei</taxon>
        <taxon>Acanthomorphata</taxon>
        <taxon>Ovalentaria</taxon>
        <taxon>Atherinomorphae</taxon>
        <taxon>Cyprinodontiformes</taxon>
        <taxon>Goodeidae</taxon>
        <taxon>Ataeniobius</taxon>
    </lineage>
</organism>
<dbReference type="Proteomes" id="UP001345963">
    <property type="component" value="Unassembled WGS sequence"/>
</dbReference>
<gene>
    <name evidence="1" type="ORF">ATANTOWER_008552</name>
</gene>